<name>A0ABR0JVG4_9EURO</name>
<dbReference type="Gene3D" id="3.40.50.300">
    <property type="entry name" value="P-loop containing nucleotide triphosphate hydrolases"/>
    <property type="match status" value="1"/>
</dbReference>
<sequence>MPLLRRSDSRDYPVVLMTCGIAGSGKSTLAKAVINELPHFTRLSIDEIIYEKRGLYGVDYPASDTLYQQYQKEADKIFIDLFRKLLKENEDIVLDRSFYSKEDRKEYKHMVDDGGGKWVLVYLKARSKEELWDRTCERSAKGKDANSAMDISRSTFETYWTGFEEPQGEGEVVIAVSHQIDTNAQHSFVC</sequence>
<evidence type="ECO:0000313" key="2">
    <source>
        <dbReference type="Proteomes" id="UP001345013"/>
    </source>
</evidence>
<dbReference type="Proteomes" id="UP001345013">
    <property type="component" value="Unassembled WGS sequence"/>
</dbReference>
<evidence type="ECO:0008006" key="3">
    <source>
        <dbReference type="Google" id="ProtNLM"/>
    </source>
</evidence>
<proteinExistence type="predicted"/>
<protein>
    <recommendedName>
        <fullName evidence="3">P-loop containing nucleoside triphosphate hydrolase protein</fullName>
    </recommendedName>
</protein>
<gene>
    <name evidence="1" type="ORF">LTR24_009951</name>
</gene>
<dbReference type="SUPFAM" id="SSF52540">
    <property type="entry name" value="P-loop containing nucleoside triphosphate hydrolases"/>
    <property type="match status" value="1"/>
</dbReference>
<accession>A0ABR0JVG4</accession>
<dbReference type="EMBL" id="JAVRRG010000254">
    <property type="protein sequence ID" value="KAK5075707.1"/>
    <property type="molecule type" value="Genomic_DNA"/>
</dbReference>
<dbReference type="InterPro" id="IPR027417">
    <property type="entry name" value="P-loop_NTPase"/>
</dbReference>
<comment type="caution">
    <text evidence="1">The sequence shown here is derived from an EMBL/GenBank/DDBJ whole genome shotgun (WGS) entry which is preliminary data.</text>
</comment>
<reference evidence="1 2" key="1">
    <citation type="submission" date="2023-08" db="EMBL/GenBank/DDBJ databases">
        <title>Black Yeasts Isolated from many extreme environments.</title>
        <authorList>
            <person name="Coleine C."/>
            <person name="Stajich J.E."/>
            <person name="Selbmann L."/>
        </authorList>
    </citation>
    <scope>NUCLEOTIDE SEQUENCE [LARGE SCALE GENOMIC DNA]</scope>
    <source>
        <strain evidence="1 2">CCFEE 5885</strain>
    </source>
</reference>
<evidence type="ECO:0000313" key="1">
    <source>
        <dbReference type="EMBL" id="KAK5075707.1"/>
    </source>
</evidence>
<keyword evidence="2" id="KW-1185">Reference proteome</keyword>
<dbReference type="Pfam" id="PF13671">
    <property type="entry name" value="AAA_33"/>
    <property type="match status" value="1"/>
</dbReference>
<organism evidence="1 2">
    <name type="scientific">Lithohypha guttulata</name>
    <dbReference type="NCBI Taxonomy" id="1690604"/>
    <lineage>
        <taxon>Eukaryota</taxon>
        <taxon>Fungi</taxon>
        <taxon>Dikarya</taxon>
        <taxon>Ascomycota</taxon>
        <taxon>Pezizomycotina</taxon>
        <taxon>Eurotiomycetes</taxon>
        <taxon>Chaetothyriomycetidae</taxon>
        <taxon>Chaetothyriales</taxon>
        <taxon>Trichomeriaceae</taxon>
        <taxon>Lithohypha</taxon>
    </lineage>
</organism>